<organism evidence="4 5">
    <name type="scientific">Candidatus Fimicola merdigallinarum</name>
    <dbReference type="NCBI Taxonomy" id="2840819"/>
    <lineage>
        <taxon>Bacteria</taxon>
        <taxon>Bacillati</taxon>
        <taxon>Bacillota</taxon>
        <taxon>Clostridia</taxon>
        <taxon>Lachnospirales</taxon>
        <taxon>Lachnospiraceae</taxon>
        <taxon>Lachnospiraceae incertae sedis</taxon>
        <taxon>Candidatus Fimicola</taxon>
    </lineage>
</organism>
<dbReference type="PANTHER" id="PTHR43800:SF1">
    <property type="entry name" value="PEPTIDYL-LYSINE N-ACETYLTRANSFERASE YJAB"/>
    <property type="match status" value="1"/>
</dbReference>
<evidence type="ECO:0000256" key="2">
    <source>
        <dbReference type="ARBA" id="ARBA00023315"/>
    </source>
</evidence>
<dbReference type="SUPFAM" id="SSF55729">
    <property type="entry name" value="Acyl-CoA N-acyltransferases (Nat)"/>
    <property type="match status" value="1"/>
</dbReference>
<dbReference type="InterPro" id="IPR016181">
    <property type="entry name" value="Acyl_CoA_acyltransferase"/>
</dbReference>
<dbReference type="PROSITE" id="PS51186">
    <property type="entry name" value="GNAT"/>
    <property type="match status" value="1"/>
</dbReference>
<name>A0A9D9DTP7_9FIRM</name>
<proteinExistence type="predicted"/>
<evidence type="ECO:0000256" key="1">
    <source>
        <dbReference type="ARBA" id="ARBA00022679"/>
    </source>
</evidence>
<evidence type="ECO:0000313" key="5">
    <source>
        <dbReference type="Proteomes" id="UP000823611"/>
    </source>
</evidence>
<reference evidence="4" key="1">
    <citation type="submission" date="2020-10" db="EMBL/GenBank/DDBJ databases">
        <authorList>
            <person name="Gilroy R."/>
        </authorList>
    </citation>
    <scope>NUCLEOTIDE SEQUENCE</scope>
    <source>
        <strain evidence="4">F6-4510</strain>
    </source>
</reference>
<keyword evidence="1" id="KW-0808">Transferase</keyword>
<evidence type="ECO:0000259" key="3">
    <source>
        <dbReference type="PROSITE" id="PS51186"/>
    </source>
</evidence>
<dbReference type="Proteomes" id="UP000823611">
    <property type="component" value="Unassembled WGS sequence"/>
</dbReference>
<dbReference type="CDD" id="cd04301">
    <property type="entry name" value="NAT_SF"/>
    <property type="match status" value="1"/>
</dbReference>
<dbReference type="Gene3D" id="3.40.630.30">
    <property type="match status" value="1"/>
</dbReference>
<evidence type="ECO:0000313" key="4">
    <source>
        <dbReference type="EMBL" id="MBO8433967.1"/>
    </source>
</evidence>
<dbReference type="AlphaFoldDB" id="A0A9D9DTP7"/>
<comment type="caution">
    <text evidence="4">The sequence shown here is derived from an EMBL/GenBank/DDBJ whole genome shotgun (WGS) entry which is preliminary data.</text>
</comment>
<keyword evidence="2" id="KW-0012">Acyltransferase</keyword>
<gene>
    <name evidence="4" type="ORF">IAC55_01425</name>
</gene>
<dbReference type="GO" id="GO:0016747">
    <property type="term" value="F:acyltransferase activity, transferring groups other than amino-acyl groups"/>
    <property type="evidence" value="ECO:0007669"/>
    <property type="project" value="InterPro"/>
</dbReference>
<sequence>MIRKFKYSDLDFVSEIWLDTNIKAHSFIEKEYFISNLEEVKKAFLDAEIYVYENDKTKEIQGFIGLIGNYIAGIFVKYGCQSKGIGKNLLDYTKTIKSSINLKVYKKNNRGVNFYLREGFSIKSEDLDDFTKEVELNMAWEK</sequence>
<reference evidence="4" key="2">
    <citation type="journal article" date="2021" name="PeerJ">
        <title>Extensive microbial diversity within the chicken gut microbiome revealed by metagenomics and culture.</title>
        <authorList>
            <person name="Gilroy R."/>
            <person name="Ravi A."/>
            <person name="Getino M."/>
            <person name="Pursley I."/>
            <person name="Horton D.L."/>
            <person name="Alikhan N.F."/>
            <person name="Baker D."/>
            <person name="Gharbi K."/>
            <person name="Hall N."/>
            <person name="Watson M."/>
            <person name="Adriaenssens E.M."/>
            <person name="Foster-Nyarko E."/>
            <person name="Jarju S."/>
            <person name="Secka A."/>
            <person name="Antonio M."/>
            <person name="Oren A."/>
            <person name="Chaudhuri R.R."/>
            <person name="La Ragione R."/>
            <person name="Hildebrand F."/>
            <person name="Pallen M.J."/>
        </authorList>
    </citation>
    <scope>NUCLEOTIDE SEQUENCE</scope>
    <source>
        <strain evidence="4">F6-4510</strain>
    </source>
</reference>
<protein>
    <submittedName>
        <fullName evidence="4">GNAT family N-acetyltransferase</fullName>
    </submittedName>
</protein>
<dbReference type="PANTHER" id="PTHR43800">
    <property type="entry name" value="PEPTIDYL-LYSINE N-ACETYLTRANSFERASE YJAB"/>
    <property type="match status" value="1"/>
</dbReference>
<accession>A0A9D9DTP7</accession>
<dbReference type="EMBL" id="JADIMX010000029">
    <property type="protein sequence ID" value="MBO8433967.1"/>
    <property type="molecule type" value="Genomic_DNA"/>
</dbReference>
<feature type="domain" description="N-acetyltransferase" evidence="3">
    <location>
        <begin position="1"/>
        <end position="141"/>
    </location>
</feature>
<dbReference type="InterPro" id="IPR000182">
    <property type="entry name" value="GNAT_dom"/>
</dbReference>
<dbReference type="Pfam" id="PF13508">
    <property type="entry name" value="Acetyltransf_7"/>
    <property type="match status" value="1"/>
</dbReference>